<dbReference type="EMBL" id="QAPG01000057">
    <property type="protein sequence ID" value="TDZ33895.1"/>
    <property type="molecule type" value="Genomic_DNA"/>
</dbReference>
<name>A0A4R8QEU0_9PEZI</name>
<evidence type="ECO:0000256" key="1">
    <source>
        <dbReference type="SAM" id="MobiDB-lite"/>
    </source>
</evidence>
<dbReference type="SUPFAM" id="SSF50249">
    <property type="entry name" value="Nucleic acid-binding proteins"/>
    <property type="match status" value="1"/>
</dbReference>
<proteinExistence type="predicted"/>
<evidence type="ECO:0000313" key="3">
    <source>
        <dbReference type="Proteomes" id="UP000295083"/>
    </source>
</evidence>
<sequence length="341" mass="37373">MPRLLIFTGAPEADWSSHGLSLTSTSDPKPAPVPAWRSLPLHRTPLTTGFSQPHGLPSTFRPPAHFFSLSLDVDSQPSGPGSQQLLSQQFYDHSLALHHDIASSQLPAPPSQSQSQPSFETTVTDSFNTTTSDSLENTTTLTIRPPVVTSHHLSDVEDIPPAAELLRLAPQTVTVNLIAGVISVSPSRSVTTRWGTELALVEVLVGDETRAGFGVTFWIPSNAKPATAGHCLPTELRRQDVVLLQNVALHVFKGKVYGQSLRKGLTRTTVLHRRKLGEDDEGGYYRRKDLESGESGDAHPQLVKTRKVRDWVLKFVGGEERPEVKGKQQKRGWDQPPDDTQ</sequence>
<gene>
    <name evidence="2" type="ORF">C8035_v000539</name>
</gene>
<reference evidence="2 3" key="1">
    <citation type="submission" date="2018-11" db="EMBL/GenBank/DDBJ databases">
        <title>Genome sequence and assembly of Colletotrichum spinosum.</title>
        <authorList>
            <person name="Gan P."/>
            <person name="Shirasu K."/>
        </authorList>
    </citation>
    <scope>NUCLEOTIDE SEQUENCE [LARGE SCALE GENOMIC DNA]</scope>
    <source>
        <strain evidence="2 3">CBS 515.97</strain>
    </source>
</reference>
<evidence type="ECO:0008006" key="4">
    <source>
        <dbReference type="Google" id="ProtNLM"/>
    </source>
</evidence>
<dbReference type="InterPro" id="IPR012340">
    <property type="entry name" value="NA-bd_OB-fold"/>
</dbReference>
<feature type="region of interest" description="Disordered" evidence="1">
    <location>
        <begin position="282"/>
        <end position="302"/>
    </location>
</feature>
<accession>A0A4R8QEU0</accession>
<comment type="caution">
    <text evidence="2">The sequence shown here is derived from an EMBL/GenBank/DDBJ whole genome shotgun (WGS) entry which is preliminary data.</text>
</comment>
<dbReference type="Proteomes" id="UP000295083">
    <property type="component" value="Unassembled WGS sequence"/>
</dbReference>
<keyword evidence="3" id="KW-1185">Reference proteome</keyword>
<feature type="region of interest" description="Disordered" evidence="1">
    <location>
        <begin position="320"/>
        <end position="341"/>
    </location>
</feature>
<protein>
    <recommendedName>
        <fullName evidence="4">Nucleic acid-binding protein</fullName>
    </recommendedName>
</protein>
<feature type="region of interest" description="Disordered" evidence="1">
    <location>
        <begin position="104"/>
        <end position="134"/>
    </location>
</feature>
<organism evidence="2 3">
    <name type="scientific">Colletotrichum spinosum</name>
    <dbReference type="NCBI Taxonomy" id="1347390"/>
    <lineage>
        <taxon>Eukaryota</taxon>
        <taxon>Fungi</taxon>
        <taxon>Dikarya</taxon>
        <taxon>Ascomycota</taxon>
        <taxon>Pezizomycotina</taxon>
        <taxon>Sordariomycetes</taxon>
        <taxon>Hypocreomycetidae</taxon>
        <taxon>Glomerellales</taxon>
        <taxon>Glomerellaceae</taxon>
        <taxon>Colletotrichum</taxon>
        <taxon>Colletotrichum orbiculare species complex</taxon>
    </lineage>
</organism>
<evidence type="ECO:0000313" key="2">
    <source>
        <dbReference type="EMBL" id="TDZ33895.1"/>
    </source>
</evidence>
<dbReference type="Gene3D" id="2.40.50.140">
    <property type="entry name" value="Nucleic acid-binding proteins"/>
    <property type="match status" value="1"/>
</dbReference>
<dbReference type="AlphaFoldDB" id="A0A4R8QEU0"/>